<gene>
    <name evidence="2" type="ORF">MNBD_CHLOROFLEXI01-3331</name>
</gene>
<organism evidence="2">
    <name type="scientific">hydrothermal vent metagenome</name>
    <dbReference type="NCBI Taxonomy" id="652676"/>
    <lineage>
        <taxon>unclassified sequences</taxon>
        <taxon>metagenomes</taxon>
        <taxon>ecological metagenomes</taxon>
    </lineage>
</organism>
<reference evidence="2" key="1">
    <citation type="submission" date="2018-06" db="EMBL/GenBank/DDBJ databases">
        <authorList>
            <person name="Zhirakovskaya E."/>
        </authorList>
    </citation>
    <scope>NUCLEOTIDE SEQUENCE</scope>
</reference>
<dbReference type="SUPFAM" id="SSF53448">
    <property type="entry name" value="Nucleotide-diphospho-sugar transferases"/>
    <property type="match status" value="1"/>
</dbReference>
<dbReference type="Pfam" id="PF00535">
    <property type="entry name" value="Glycos_transf_2"/>
    <property type="match status" value="1"/>
</dbReference>
<dbReference type="EMBL" id="UOEU01000017">
    <property type="protein sequence ID" value="VAW29963.1"/>
    <property type="molecule type" value="Genomic_DNA"/>
</dbReference>
<evidence type="ECO:0000313" key="2">
    <source>
        <dbReference type="EMBL" id="VAW29963.1"/>
    </source>
</evidence>
<evidence type="ECO:0000259" key="1">
    <source>
        <dbReference type="Pfam" id="PF00535"/>
    </source>
</evidence>
<dbReference type="PANTHER" id="PTHR48090">
    <property type="entry name" value="UNDECAPRENYL-PHOSPHATE 4-DEOXY-4-FORMAMIDO-L-ARABINOSE TRANSFERASE-RELATED"/>
    <property type="match status" value="1"/>
</dbReference>
<dbReference type="CDD" id="cd04179">
    <property type="entry name" value="DPM_DPG-synthase_like"/>
    <property type="match status" value="1"/>
</dbReference>
<name>A0A3B0UP29_9ZZZZ</name>
<dbReference type="InterPro" id="IPR050256">
    <property type="entry name" value="Glycosyltransferase_2"/>
</dbReference>
<dbReference type="Gene3D" id="3.90.550.10">
    <property type="entry name" value="Spore Coat Polysaccharide Biosynthesis Protein SpsA, Chain A"/>
    <property type="match status" value="1"/>
</dbReference>
<sequence>MISPQNFLRISKSLQNSVSQIAYEQEKEEESVKLSVIMPVYNERETVEEAVRAVLAVELADEIILVDDGSTDGTRELYPALQALDDSIKVYLQEKNQGKGAAVRTGFSHATGDIFLIQDADLEYDPRDYPALIQPIMEGKAAVVYGSRFRGGPTKTMFFWHMVGNKILTLVTNILYNTILSDMETCYKVFRADVIREIPLRSRGFEFEPEVTSKVLKRGHRIYEVPISYNGREFDEGKKLNPWIEGPKALYYLLKYRFVD</sequence>
<dbReference type="AlphaFoldDB" id="A0A3B0UP29"/>
<dbReference type="GO" id="GO:0016740">
    <property type="term" value="F:transferase activity"/>
    <property type="evidence" value="ECO:0007669"/>
    <property type="project" value="UniProtKB-KW"/>
</dbReference>
<protein>
    <submittedName>
        <fullName evidence="2">Glycosyl transferase, family 2</fullName>
    </submittedName>
</protein>
<keyword evidence="2" id="KW-0808">Transferase</keyword>
<feature type="domain" description="Glycosyltransferase 2-like" evidence="1">
    <location>
        <begin position="35"/>
        <end position="198"/>
    </location>
</feature>
<proteinExistence type="predicted"/>
<dbReference type="PANTHER" id="PTHR48090:SF7">
    <property type="entry name" value="RFBJ PROTEIN"/>
    <property type="match status" value="1"/>
</dbReference>
<dbReference type="InterPro" id="IPR029044">
    <property type="entry name" value="Nucleotide-diphossugar_trans"/>
</dbReference>
<dbReference type="InterPro" id="IPR001173">
    <property type="entry name" value="Glyco_trans_2-like"/>
</dbReference>
<accession>A0A3B0UP29</accession>